<accession>A0AAN7VHX9</accession>
<name>A0AAN7VHX9_9COLE</name>
<evidence type="ECO:0000313" key="2">
    <source>
        <dbReference type="EMBL" id="KAK5648477.1"/>
    </source>
</evidence>
<feature type="domain" description="Chitin-binding type-4" evidence="1">
    <location>
        <begin position="22"/>
        <end position="205"/>
    </location>
</feature>
<gene>
    <name evidence="2" type="ORF">RI129_003369</name>
</gene>
<comment type="caution">
    <text evidence="2">The sequence shown here is derived from an EMBL/GenBank/DDBJ whole genome shotgun (WGS) entry which is preliminary data.</text>
</comment>
<evidence type="ECO:0000313" key="3">
    <source>
        <dbReference type="Proteomes" id="UP001329430"/>
    </source>
</evidence>
<dbReference type="AlphaFoldDB" id="A0AAN7VHX9"/>
<dbReference type="InterPro" id="IPR004302">
    <property type="entry name" value="Cellulose/chitin-bd_N"/>
</dbReference>
<dbReference type="Proteomes" id="UP001329430">
    <property type="component" value="Chromosome 2"/>
</dbReference>
<organism evidence="2 3">
    <name type="scientific">Pyrocoelia pectoralis</name>
    <dbReference type="NCBI Taxonomy" id="417401"/>
    <lineage>
        <taxon>Eukaryota</taxon>
        <taxon>Metazoa</taxon>
        <taxon>Ecdysozoa</taxon>
        <taxon>Arthropoda</taxon>
        <taxon>Hexapoda</taxon>
        <taxon>Insecta</taxon>
        <taxon>Pterygota</taxon>
        <taxon>Neoptera</taxon>
        <taxon>Endopterygota</taxon>
        <taxon>Coleoptera</taxon>
        <taxon>Polyphaga</taxon>
        <taxon>Elateriformia</taxon>
        <taxon>Elateroidea</taxon>
        <taxon>Lampyridae</taxon>
        <taxon>Lampyrinae</taxon>
        <taxon>Pyrocoelia</taxon>
    </lineage>
</organism>
<reference evidence="2 3" key="1">
    <citation type="journal article" date="2024" name="Insects">
        <title>An Improved Chromosome-Level Genome Assembly of the Firefly Pyrocoelia pectoralis.</title>
        <authorList>
            <person name="Fu X."/>
            <person name="Meyer-Rochow V.B."/>
            <person name="Ballantyne L."/>
            <person name="Zhu X."/>
        </authorList>
    </citation>
    <scope>NUCLEOTIDE SEQUENCE [LARGE SCALE GENOMIC DNA]</scope>
    <source>
        <strain evidence="2">XCY_ONT2</strain>
    </source>
</reference>
<evidence type="ECO:0000259" key="1">
    <source>
        <dbReference type="Pfam" id="PF03067"/>
    </source>
</evidence>
<keyword evidence="3" id="KW-1185">Reference proteome</keyword>
<sequence>MEVKQGILLLIVAIYVQDGDNHGMMLEPPGRSSRWRTNNSAPINYDDNSLFCGGYAVQWEVNGGKCGICGDAYNDPRPRKNELGGLYGQGDVVGKYNSGSIIAVTIRLSANHKGYFTFSLCDLKQFAEEEECFHPIRFSDGSDRAYVQPGLGNVTYSLSLPNGLRTEHGILRWQYRAGNNWGTEPNGTQCVGCGSQETYRNCADISIA</sequence>
<protein>
    <recommendedName>
        <fullName evidence="1">Chitin-binding type-4 domain-containing protein</fullName>
    </recommendedName>
</protein>
<dbReference type="Pfam" id="PF03067">
    <property type="entry name" value="LPMO_10"/>
    <property type="match status" value="1"/>
</dbReference>
<proteinExistence type="predicted"/>
<dbReference type="EMBL" id="JAVRBK010000002">
    <property type="protein sequence ID" value="KAK5648477.1"/>
    <property type="molecule type" value="Genomic_DNA"/>
</dbReference>